<dbReference type="RefSeq" id="WP_133117429.1">
    <property type="nucleotide sequence ID" value="NZ_MDGM01000012.1"/>
</dbReference>
<accession>A0A2G5K5M0</accession>
<organism evidence="2 3">
    <name type="scientific">Paramylibacter kogurei</name>
    <dbReference type="NCBI Taxonomy" id="1889778"/>
    <lineage>
        <taxon>Bacteria</taxon>
        <taxon>Pseudomonadati</taxon>
        <taxon>Pseudomonadota</taxon>
        <taxon>Alphaproteobacteria</taxon>
        <taxon>Rhodobacterales</taxon>
        <taxon>Paracoccaceae</taxon>
        <taxon>Paramylibacter</taxon>
    </lineage>
</organism>
<keyword evidence="1" id="KW-0732">Signal</keyword>
<dbReference type="OrthoDB" id="7727934at2"/>
<comment type="caution">
    <text evidence="2">The sequence shown here is derived from an EMBL/GenBank/DDBJ whole genome shotgun (WGS) entry which is preliminary data.</text>
</comment>
<gene>
    <name evidence="2" type="ORF">BFP76_06615</name>
</gene>
<protein>
    <submittedName>
        <fullName evidence="2">Uncharacterized protein</fullName>
    </submittedName>
</protein>
<dbReference type="Proteomes" id="UP000231516">
    <property type="component" value="Unassembled WGS sequence"/>
</dbReference>
<feature type="chain" id="PRO_5013949059" evidence="1">
    <location>
        <begin position="27"/>
        <end position="127"/>
    </location>
</feature>
<evidence type="ECO:0000256" key="1">
    <source>
        <dbReference type="SAM" id="SignalP"/>
    </source>
</evidence>
<dbReference type="AlphaFoldDB" id="A0A2G5K5M0"/>
<evidence type="ECO:0000313" key="3">
    <source>
        <dbReference type="Proteomes" id="UP000231516"/>
    </source>
</evidence>
<feature type="signal peptide" evidence="1">
    <location>
        <begin position="1"/>
        <end position="26"/>
    </location>
</feature>
<name>A0A2G5K5M0_9RHOB</name>
<evidence type="ECO:0000313" key="2">
    <source>
        <dbReference type="EMBL" id="PIB24836.1"/>
    </source>
</evidence>
<reference evidence="2 3" key="1">
    <citation type="submission" date="2016-08" db="EMBL/GenBank/DDBJ databases">
        <title>Draft genome of Amylibacter sp. strain 4G11.</title>
        <authorList>
            <person name="Wong S.-K."/>
            <person name="Hamasaki K."/>
            <person name="Yoshizawa S."/>
        </authorList>
    </citation>
    <scope>NUCLEOTIDE SEQUENCE [LARGE SCALE GENOMIC DNA]</scope>
    <source>
        <strain evidence="2 3">4G11</strain>
    </source>
</reference>
<sequence length="127" mass="13952">MTYFTALFRRAVIVAIGMNAANIAVAADKYDGVYRPVGQMFEGWDCITIGQDGGAIAIKNNVVYGIENNCKLTNPVNVNGMTATLYDANCAGEGNTWRSRVMIMKADFGLYYISDQFVASWQNCPSR</sequence>
<dbReference type="EMBL" id="MDGM01000012">
    <property type="protein sequence ID" value="PIB24836.1"/>
    <property type="molecule type" value="Genomic_DNA"/>
</dbReference>
<proteinExistence type="predicted"/>
<keyword evidence="3" id="KW-1185">Reference proteome</keyword>